<reference evidence="1 2" key="1">
    <citation type="journal article" date="2013" name="PLoS ONE">
        <title>Assembly-driven community genomics of a hypersaline microbial ecosystem.</title>
        <authorList>
            <person name="Podell S."/>
            <person name="Ugalde J.A."/>
            <person name="Narasingarao P."/>
            <person name="Banfield J.F."/>
            <person name="Heidelberg K.B."/>
            <person name="Allen E.E."/>
        </authorList>
    </citation>
    <scope>NUCLEOTIDE SEQUENCE [LARGE SCALE GENOMIC DNA]</scope>
    <source>
        <strain evidence="2">J07HQW2</strain>
    </source>
</reference>
<dbReference type="Proteomes" id="UP000030710">
    <property type="component" value="Unassembled WGS sequence"/>
</dbReference>
<protein>
    <submittedName>
        <fullName evidence="1">Uncharacterized protein</fullName>
    </submittedName>
</protein>
<organism evidence="1 2">
    <name type="scientific">Haloquadratum walsbyi J07HQW2</name>
    <dbReference type="NCBI Taxonomy" id="1238425"/>
    <lineage>
        <taxon>Archaea</taxon>
        <taxon>Methanobacteriati</taxon>
        <taxon>Methanobacteriota</taxon>
        <taxon>Stenosarchaea group</taxon>
        <taxon>Halobacteria</taxon>
        <taxon>Halobacteriales</taxon>
        <taxon>Haloferacaceae</taxon>
        <taxon>Haloquadratum</taxon>
    </lineage>
</organism>
<accession>U1ND12</accession>
<dbReference type="HOGENOM" id="CLU_096707_0_0_2"/>
<dbReference type="STRING" id="1238425.J07HQW2_01272"/>
<dbReference type="EMBL" id="KE356561">
    <property type="protein sequence ID" value="ERG94830.1"/>
    <property type="molecule type" value="Genomic_DNA"/>
</dbReference>
<evidence type="ECO:0000313" key="1">
    <source>
        <dbReference type="EMBL" id="ERG94830.1"/>
    </source>
</evidence>
<dbReference type="SUPFAM" id="SSF56801">
    <property type="entry name" value="Acetyl-CoA synthetase-like"/>
    <property type="match status" value="1"/>
</dbReference>
<evidence type="ECO:0000313" key="2">
    <source>
        <dbReference type="Proteomes" id="UP000030710"/>
    </source>
</evidence>
<name>U1ND12_9EURY</name>
<dbReference type="AlphaFoldDB" id="U1ND12"/>
<sequence length="171" mass="18707">MTTDDAPTAPVSDPTVIDDIMDRDRRNGAVALRADAVGIFYSHRDFITILYKSGNVIRYLGGRHGDNILRIPDSFPEPVLAFYGAAQLGIVTRFDKTVQSDHPAEELLRIVLASSIQEEKFDLPPGHNLAVYGNAPTTSATTHWETEVWSENPAVHPTPVVPSDIALNADT</sequence>
<gene>
    <name evidence="1" type="ORF">J07HQW2_01272</name>
</gene>
<proteinExistence type="predicted"/>
<dbReference type="eggNOG" id="arCOG04770">
    <property type="taxonomic scope" value="Archaea"/>
</dbReference>
<dbReference type="RefSeq" id="WP_021054321.1">
    <property type="nucleotide sequence ID" value="NZ_KE356561.1"/>
</dbReference>